<reference evidence="2 3" key="1">
    <citation type="submission" date="2015-12" db="EMBL/GenBank/DDBJ databases">
        <title>Bacillus cereus Group isolate.</title>
        <authorList>
            <person name="Kovac J."/>
        </authorList>
    </citation>
    <scope>NUCLEOTIDE SEQUENCE [LARGE SCALE GENOMIC DNA]</scope>
    <source>
        <strain evidence="2 3">FSL K6-0073</strain>
    </source>
</reference>
<proteinExistence type="predicted"/>
<feature type="domain" description="HNH" evidence="1">
    <location>
        <begin position="263"/>
        <end position="319"/>
    </location>
</feature>
<evidence type="ECO:0000313" key="2">
    <source>
        <dbReference type="EMBL" id="KXY26713.1"/>
    </source>
</evidence>
<accession>A0A9X0M9D1</accession>
<sequence length="338" mass="38872">MSEEHNQLQKELHKALLKAVKDAKSIGYTPHVFNQMLATEGGYSVAKKLIHKTSTGFEKLWELKRLDLSTEAVILQKEFRPLFTEEEQEIAKTRLREFGYEVDVLNIDLPELKPSGRIREFNNYEDSLKAKVIFEHIVNGLTHRELDEAVLGLDKNSSKGFQSMGILHFLGIKANYKGVFEGKVLKEVIGILTEQEKGFEEPIRLLSLLDDSSLINTINSDLEAEQIEDGHGIEGNVKYYYGKRYERDPKNRILAIKKHGAKCYACGFSFEEVYGERGKDFIEVHHIKPLSTLEKAVEINPETDLVPLCANCHRMVHRRKDEVLRIEELKEIIVKHRQ</sequence>
<protein>
    <recommendedName>
        <fullName evidence="1">HNH domain-containing protein</fullName>
    </recommendedName>
</protein>
<dbReference type="Pfam" id="PF01844">
    <property type="entry name" value="HNH"/>
    <property type="match status" value="1"/>
</dbReference>
<comment type="caution">
    <text evidence="2">The sequence shown here is derived from an EMBL/GenBank/DDBJ whole genome shotgun (WGS) entry which is preliminary data.</text>
</comment>
<dbReference type="Gene3D" id="1.10.30.50">
    <property type="match status" value="1"/>
</dbReference>
<gene>
    <name evidence="2" type="ORF">AT268_04350</name>
</gene>
<dbReference type="GO" id="GO:0004519">
    <property type="term" value="F:endonuclease activity"/>
    <property type="evidence" value="ECO:0007669"/>
    <property type="project" value="InterPro"/>
</dbReference>
<dbReference type="EMBL" id="LOMO01000276">
    <property type="protein sequence ID" value="KXY26713.1"/>
    <property type="molecule type" value="Genomic_DNA"/>
</dbReference>
<dbReference type="CDD" id="cd00085">
    <property type="entry name" value="HNHc"/>
    <property type="match status" value="1"/>
</dbReference>
<dbReference type="Proteomes" id="UP000075476">
    <property type="component" value="Unassembled WGS sequence"/>
</dbReference>
<dbReference type="GO" id="GO:0003676">
    <property type="term" value="F:nucleic acid binding"/>
    <property type="evidence" value="ECO:0007669"/>
    <property type="project" value="InterPro"/>
</dbReference>
<evidence type="ECO:0000313" key="3">
    <source>
        <dbReference type="Proteomes" id="UP000075476"/>
    </source>
</evidence>
<name>A0A9X0M9D1_BACCE</name>
<dbReference type="InterPro" id="IPR002711">
    <property type="entry name" value="HNH"/>
</dbReference>
<evidence type="ECO:0000259" key="1">
    <source>
        <dbReference type="Pfam" id="PF01844"/>
    </source>
</evidence>
<dbReference type="GO" id="GO:0008270">
    <property type="term" value="F:zinc ion binding"/>
    <property type="evidence" value="ECO:0007669"/>
    <property type="project" value="InterPro"/>
</dbReference>
<dbReference type="InterPro" id="IPR003615">
    <property type="entry name" value="HNH_nuc"/>
</dbReference>
<dbReference type="RefSeq" id="WP_061664702.1">
    <property type="nucleotide sequence ID" value="NZ_LOMO01000276.1"/>
</dbReference>
<dbReference type="AlphaFoldDB" id="A0A9X0M9D1"/>
<organism evidence="2 3">
    <name type="scientific">Bacillus cereus</name>
    <dbReference type="NCBI Taxonomy" id="1396"/>
    <lineage>
        <taxon>Bacteria</taxon>
        <taxon>Bacillati</taxon>
        <taxon>Bacillota</taxon>
        <taxon>Bacilli</taxon>
        <taxon>Bacillales</taxon>
        <taxon>Bacillaceae</taxon>
        <taxon>Bacillus</taxon>
        <taxon>Bacillus cereus group</taxon>
    </lineage>
</organism>